<name>A0A7M7NW81_STRPU</name>
<dbReference type="GO" id="GO:0005524">
    <property type="term" value="F:ATP binding"/>
    <property type="evidence" value="ECO:0007669"/>
    <property type="project" value="UniProtKB-KW"/>
</dbReference>
<evidence type="ECO:0000256" key="1">
    <source>
        <dbReference type="ARBA" id="ARBA00022741"/>
    </source>
</evidence>
<feature type="region of interest" description="Disordered" evidence="3">
    <location>
        <begin position="1"/>
        <end position="29"/>
    </location>
</feature>
<evidence type="ECO:0000256" key="2">
    <source>
        <dbReference type="ARBA" id="ARBA00022840"/>
    </source>
</evidence>
<dbReference type="AlphaFoldDB" id="A0A7M7NW81"/>
<dbReference type="Gene3D" id="3.40.50.300">
    <property type="entry name" value="P-loop containing nucleotide triphosphate hydrolases"/>
    <property type="match status" value="1"/>
</dbReference>
<accession>A0A7M7NW81</accession>
<organism evidence="5 6">
    <name type="scientific">Strongylocentrotus purpuratus</name>
    <name type="common">Purple sea urchin</name>
    <dbReference type="NCBI Taxonomy" id="7668"/>
    <lineage>
        <taxon>Eukaryota</taxon>
        <taxon>Metazoa</taxon>
        <taxon>Echinodermata</taxon>
        <taxon>Eleutherozoa</taxon>
        <taxon>Echinozoa</taxon>
        <taxon>Echinoidea</taxon>
        <taxon>Euechinoidea</taxon>
        <taxon>Echinacea</taxon>
        <taxon>Camarodonta</taxon>
        <taxon>Echinidea</taxon>
        <taxon>Strongylocentrotidae</taxon>
        <taxon>Strongylocentrotus</taxon>
    </lineage>
</organism>
<keyword evidence="1" id="KW-0547">Nucleotide-binding</keyword>
<dbReference type="FunCoup" id="A0A7M7NW81">
    <property type="interactions" value="350"/>
</dbReference>
<reference evidence="5" key="2">
    <citation type="submission" date="2021-01" db="UniProtKB">
        <authorList>
            <consortium name="EnsemblMetazoa"/>
        </authorList>
    </citation>
    <scope>IDENTIFICATION</scope>
</reference>
<dbReference type="EnsemblMetazoa" id="XM_030986765">
    <property type="protein sequence ID" value="XP_030842625"/>
    <property type="gene ID" value="LOC105446137"/>
</dbReference>
<dbReference type="InterPro" id="IPR027417">
    <property type="entry name" value="P-loop_NTPase"/>
</dbReference>
<feature type="domain" description="NACHT" evidence="4">
    <location>
        <begin position="202"/>
        <end position="324"/>
    </location>
</feature>
<dbReference type="RefSeq" id="XP_030842625.1">
    <property type="nucleotide sequence ID" value="XM_030986765.1"/>
</dbReference>
<protein>
    <recommendedName>
        <fullName evidence="4">NACHT domain-containing protein</fullName>
    </recommendedName>
</protein>
<dbReference type="InterPro" id="IPR032675">
    <property type="entry name" value="LRR_dom_sf"/>
</dbReference>
<dbReference type="Pfam" id="PF05729">
    <property type="entry name" value="NACHT"/>
    <property type="match status" value="1"/>
</dbReference>
<evidence type="ECO:0000313" key="6">
    <source>
        <dbReference type="Proteomes" id="UP000007110"/>
    </source>
</evidence>
<dbReference type="PROSITE" id="PS50837">
    <property type="entry name" value="NACHT"/>
    <property type="match status" value="1"/>
</dbReference>
<dbReference type="GeneID" id="105446137"/>
<sequence length="1036" mass="117043">MAERLNSEEMTEPPSDDTPSTSGQTSRQTHRFDDVILKVAKAISDDGDVMRLGVELGVQIADINRALETNWAGGRKTSNGNVMLLQNWAETVKPSKQLSILRAALQAADFKEIEETCLQRKGEHSDIPEEVQRLREKLKARYIEEFSEVKVSPMDPESRTWLQHIFVSLILMLGGTRDQKKEIRYENLFSLIQKKTEKGFITRLAFLGEAGVGKSTLFAKIALDWAMGKCLQDITLLFHESFRDIEDSPFFGDIVLNHFPDDTKIIGEWIDEYIKENQRKVLILLDGLDEAKMDMKCSNRKLAIVSIARRERFIDTSVLISSRPFGADQIKSIPKIHEKYSYILVEGFTKENTNKYIKQYFKNDTASASSLIHFINTNRVVSAFMAPFPIFCCMLCYMWEVESKRKTTEKLQTISQLMKEIDFALREQYSSRHTDRKEGYQCHMEKAVEASAKVGRVAFEGLLKNQLIFTKEEMEACDEAAAVACQVGILSGKKRLASKEIRQTEGKQFIQEFCFPHKLLQEHTASLYLASLYNHNRSEFNRILTHKLLKDYRALEYVLYFTAARGGEVGKSVLEALCNQVDDMKFINQCAFECHDSEAIGPVRNLLNTKTCLTLASLFVSVAALFFTLESIGKEVVRRSSSIRATLGVSEFFESNESSSDVAAAVGLFTLQNLRELYISERLDDKFYLGMSAAASQSKIEKLTYWNTDLGYHASSHYARGICFMPNLRSLYMFCVELSDEFYSTMATEASQSKIEKLKHAKADLGSAASHHYARGLCSMPNLQSLNLNDVGLSDEFYSTMASEASRSKIQTLDMEKVSITPCRLHSILSLPCLQSLSLTDIRSVDIDDGETLTRQITSVDELSVDGKHVTSLWNLGLHSSCPRVKTLILYWLDDGENVSSDIVTMACSPFHHLTHLHTHGCWFSTSTTLNDPVSFCKAVITSCPRLTKLSITRVVLYINHAAEIIQLMKTHPNLASIELHWCGTDADLDPLISEVNSEGKLTVTVKHGWVRYNNRLHAHPLIDSSPSYLYSIDSN</sequence>
<keyword evidence="6" id="KW-1185">Reference proteome</keyword>
<dbReference type="Gene3D" id="1.10.533.10">
    <property type="entry name" value="Death Domain, Fas"/>
    <property type="match status" value="1"/>
</dbReference>
<proteinExistence type="predicted"/>
<dbReference type="SUPFAM" id="SSF52540">
    <property type="entry name" value="P-loop containing nucleoside triphosphate hydrolases"/>
    <property type="match status" value="1"/>
</dbReference>
<dbReference type="KEGG" id="spu:105446137"/>
<dbReference type="Proteomes" id="UP000007110">
    <property type="component" value="Unassembled WGS sequence"/>
</dbReference>
<dbReference type="InterPro" id="IPR011029">
    <property type="entry name" value="DEATH-like_dom_sf"/>
</dbReference>
<dbReference type="Gene3D" id="3.80.10.10">
    <property type="entry name" value="Ribonuclease Inhibitor"/>
    <property type="match status" value="2"/>
</dbReference>
<dbReference type="OrthoDB" id="120976at2759"/>
<keyword evidence="2" id="KW-0067">ATP-binding</keyword>
<dbReference type="SUPFAM" id="SSF52047">
    <property type="entry name" value="RNI-like"/>
    <property type="match status" value="1"/>
</dbReference>
<dbReference type="InParanoid" id="A0A7M7NW81"/>
<evidence type="ECO:0000256" key="3">
    <source>
        <dbReference type="SAM" id="MobiDB-lite"/>
    </source>
</evidence>
<dbReference type="InterPro" id="IPR007111">
    <property type="entry name" value="NACHT_NTPase"/>
</dbReference>
<feature type="compositionally biased region" description="Polar residues" evidence="3">
    <location>
        <begin position="17"/>
        <end position="27"/>
    </location>
</feature>
<dbReference type="PANTHER" id="PTHR24407">
    <property type="entry name" value="PROTEIN KINASE DOMAIN-CONTAINING PROTEIN"/>
    <property type="match status" value="1"/>
</dbReference>
<evidence type="ECO:0000313" key="5">
    <source>
        <dbReference type="EnsemblMetazoa" id="XP_030842625"/>
    </source>
</evidence>
<dbReference type="PANTHER" id="PTHR24407:SF14">
    <property type="entry name" value="SIR2-LIKE DOMAIN-CONTAINING PROTEIN"/>
    <property type="match status" value="1"/>
</dbReference>
<reference evidence="6" key="1">
    <citation type="submission" date="2015-02" db="EMBL/GenBank/DDBJ databases">
        <title>Genome sequencing for Strongylocentrotus purpuratus.</title>
        <authorList>
            <person name="Murali S."/>
            <person name="Liu Y."/>
            <person name="Vee V."/>
            <person name="English A."/>
            <person name="Wang M."/>
            <person name="Skinner E."/>
            <person name="Han Y."/>
            <person name="Muzny D.M."/>
            <person name="Worley K.C."/>
            <person name="Gibbs R.A."/>
        </authorList>
    </citation>
    <scope>NUCLEOTIDE SEQUENCE</scope>
</reference>
<evidence type="ECO:0000259" key="4">
    <source>
        <dbReference type="PROSITE" id="PS50837"/>
    </source>
</evidence>